<dbReference type="EMBL" id="CP120366">
    <property type="protein sequence ID" value="WHS95822.1"/>
    <property type="molecule type" value="Genomic_DNA"/>
</dbReference>
<dbReference type="InterPro" id="IPR017871">
    <property type="entry name" value="ABC_transporter-like_CS"/>
</dbReference>
<evidence type="ECO:0000313" key="7">
    <source>
        <dbReference type="EMBL" id="WHS95822.1"/>
    </source>
</evidence>
<dbReference type="InterPro" id="IPR008995">
    <property type="entry name" value="Mo/tungstate-bd_C_term_dom"/>
</dbReference>
<dbReference type="RefSeq" id="WP_164843145.1">
    <property type="nucleotide sequence ID" value="NZ_CP120366.1"/>
</dbReference>
<feature type="domain" description="ABC transporter" evidence="6">
    <location>
        <begin position="4"/>
        <end position="234"/>
    </location>
</feature>
<evidence type="ECO:0000313" key="8">
    <source>
        <dbReference type="Proteomes" id="UP001233264"/>
    </source>
</evidence>
<dbReference type="InterPro" id="IPR015855">
    <property type="entry name" value="ABC_transpr_MalK-like"/>
</dbReference>
<comment type="subcellular location">
    <subcellularLocation>
        <location evidence="1">Cell inner membrane</location>
        <topology evidence="1">Peripheral membrane protein</topology>
    </subcellularLocation>
</comment>
<evidence type="ECO:0000256" key="2">
    <source>
        <dbReference type="ARBA" id="ARBA00005417"/>
    </source>
</evidence>
<geneLocation type="plasmid" evidence="7 8">
    <name>pSkuCCBAU71714a</name>
</geneLocation>
<dbReference type="InterPro" id="IPR003593">
    <property type="entry name" value="AAA+_ATPase"/>
</dbReference>
<keyword evidence="8" id="KW-1185">Reference proteome</keyword>
<dbReference type="InterPro" id="IPR027417">
    <property type="entry name" value="P-loop_NTPase"/>
</dbReference>
<evidence type="ECO:0000256" key="1">
    <source>
        <dbReference type="ARBA" id="ARBA00004417"/>
    </source>
</evidence>
<evidence type="ECO:0000256" key="4">
    <source>
        <dbReference type="ARBA" id="ARBA00022741"/>
    </source>
</evidence>
<dbReference type="InterPro" id="IPR003439">
    <property type="entry name" value="ABC_transporter-like_ATP-bd"/>
</dbReference>
<dbReference type="Gene3D" id="2.40.50.140">
    <property type="entry name" value="Nucleic acid-binding proteins"/>
    <property type="match status" value="1"/>
</dbReference>
<proteinExistence type="inferred from homology"/>
<dbReference type="CDD" id="cd03301">
    <property type="entry name" value="ABC_MalK_N"/>
    <property type="match status" value="1"/>
</dbReference>
<evidence type="ECO:0000256" key="5">
    <source>
        <dbReference type="ARBA" id="ARBA00022840"/>
    </source>
</evidence>
<dbReference type="PROSITE" id="PS50893">
    <property type="entry name" value="ABC_TRANSPORTER_2"/>
    <property type="match status" value="1"/>
</dbReference>
<dbReference type="PANTHER" id="PTHR43875">
    <property type="entry name" value="MALTODEXTRIN IMPORT ATP-BINDING PROTEIN MSMX"/>
    <property type="match status" value="1"/>
</dbReference>
<evidence type="ECO:0000259" key="6">
    <source>
        <dbReference type="PROSITE" id="PS50893"/>
    </source>
</evidence>
<dbReference type="Pfam" id="PF17912">
    <property type="entry name" value="OB_MalK"/>
    <property type="match status" value="1"/>
</dbReference>
<dbReference type="Gene3D" id="2.40.50.100">
    <property type="match status" value="1"/>
</dbReference>
<dbReference type="NCBIfam" id="NF008653">
    <property type="entry name" value="PRK11650.1"/>
    <property type="match status" value="1"/>
</dbReference>
<gene>
    <name evidence="7" type="ORF">PZL22_005976</name>
</gene>
<dbReference type="PANTHER" id="PTHR43875:SF1">
    <property type="entry name" value="OSMOPROTECTIVE COMPOUNDS UPTAKE ATP-BINDING PROTEIN GGTA"/>
    <property type="match status" value="1"/>
</dbReference>
<keyword evidence="4" id="KW-0547">Nucleotide-binding</keyword>
<protein>
    <submittedName>
        <fullName evidence="7">ABC transporter ATP-binding protein</fullName>
    </submittedName>
</protein>
<keyword evidence="7" id="KW-0614">Plasmid</keyword>
<dbReference type="SMART" id="SM00382">
    <property type="entry name" value="AAA"/>
    <property type="match status" value="1"/>
</dbReference>
<dbReference type="Pfam" id="PF00005">
    <property type="entry name" value="ABC_tran"/>
    <property type="match status" value="1"/>
</dbReference>
<name>A0ABY8TDF6_9HYPH</name>
<dbReference type="InterPro" id="IPR012340">
    <property type="entry name" value="NA-bd_OB-fold"/>
</dbReference>
<organism evidence="7 8">
    <name type="scientific">Sinorhizobium kummerowiae</name>
    <dbReference type="NCBI Taxonomy" id="158892"/>
    <lineage>
        <taxon>Bacteria</taxon>
        <taxon>Pseudomonadati</taxon>
        <taxon>Pseudomonadota</taxon>
        <taxon>Alphaproteobacteria</taxon>
        <taxon>Hyphomicrobiales</taxon>
        <taxon>Rhizobiaceae</taxon>
        <taxon>Sinorhizobium/Ensifer group</taxon>
        <taxon>Sinorhizobium</taxon>
    </lineage>
</organism>
<sequence>MAGISIQNVYKDYGALNVLKEFSLEIADGEFVVLVGPSGCGKSTMLKILAGLEPASGGKIMIGDRDVTDLAPGDRDIAMVFQNYALYPHLTVGQNMGFGLKMRGMPKAEIDRRVRAAAKILAVDHLLDRRPKALSGGQRQRVALGRAIVREPRAFLMDEPLSNLDAKLRVHTRAEISALHKRIGVTTVYVTHDQIEAMTMADRVVIMRDGAIQQIADPDTLFAKPENLFVAGFIGSPGMNFLRARIEAGKLTLFGQTFNAAVGVGAGEIIVGIRPEHLALGPGDVTFTVKPTLVESLGSEKYVYFEPDEHAYRADARDEERGKGLIARIAHAGPIREGEELVLSFNALEVHLFDAKTEKAVN</sequence>
<keyword evidence="5 7" id="KW-0067">ATP-binding</keyword>
<dbReference type="GO" id="GO:0005524">
    <property type="term" value="F:ATP binding"/>
    <property type="evidence" value="ECO:0007669"/>
    <property type="project" value="UniProtKB-KW"/>
</dbReference>
<keyword evidence="3" id="KW-0813">Transport</keyword>
<dbReference type="Proteomes" id="UP001233264">
    <property type="component" value="Plasmid pSkuCCBAU71714a"/>
</dbReference>
<dbReference type="SUPFAM" id="SSF50331">
    <property type="entry name" value="MOP-like"/>
    <property type="match status" value="1"/>
</dbReference>
<dbReference type="Gene3D" id="3.40.50.300">
    <property type="entry name" value="P-loop containing nucleotide triphosphate hydrolases"/>
    <property type="match status" value="1"/>
</dbReference>
<dbReference type="PROSITE" id="PS00211">
    <property type="entry name" value="ABC_TRANSPORTER_1"/>
    <property type="match status" value="1"/>
</dbReference>
<dbReference type="InterPro" id="IPR040582">
    <property type="entry name" value="OB_MalK-like"/>
</dbReference>
<evidence type="ECO:0000256" key="3">
    <source>
        <dbReference type="ARBA" id="ARBA00022448"/>
    </source>
</evidence>
<reference evidence="7 8" key="1">
    <citation type="submission" date="2023-03" db="EMBL/GenBank/DDBJ databases">
        <authorList>
            <person name="Menendez E."/>
            <person name="Kaur S."/>
            <person name="Flores-Felix J.D."/>
            <person name="diCenzo G.C."/>
            <person name="Peix A."/>
            <person name="Velazquez E."/>
        </authorList>
    </citation>
    <scope>NUCLEOTIDE SEQUENCE [LARGE SCALE GENOMIC DNA]</scope>
    <source>
        <strain evidence="7 8">CCBAU 71714</strain>
        <plasmid evidence="7 8">pSkuCCBAU71714a</plasmid>
    </source>
</reference>
<dbReference type="SUPFAM" id="SSF52540">
    <property type="entry name" value="P-loop containing nucleoside triphosphate hydrolases"/>
    <property type="match status" value="1"/>
</dbReference>
<dbReference type="InterPro" id="IPR047641">
    <property type="entry name" value="ABC_transpr_MalK/UgpC-like"/>
</dbReference>
<comment type="similarity">
    <text evidence="2">Belongs to the ABC transporter superfamily.</text>
</comment>
<accession>A0ABY8TDF6</accession>